<reference evidence="4" key="1">
    <citation type="submission" date="2024-05" db="EMBL/GenBank/DDBJ databases">
        <authorList>
            <person name="Kim S."/>
            <person name="Heo J."/>
            <person name="Choi H."/>
            <person name="Choi Y."/>
            <person name="Kwon S.-W."/>
            <person name="Kim Y."/>
        </authorList>
    </citation>
    <scope>NUCLEOTIDE SEQUENCE</scope>
    <source>
        <strain evidence="4">KACC 23699</strain>
    </source>
</reference>
<dbReference type="EMBL" id="CP157483">
    <property type="protein sequence ID" value="XBO44708.1"/>
    <property type="molecule type" value="Genomic_DNA"/>
</dbReference>
<dbReference type="RefSeq" id="WP_406832192.1">
    <property type="nucleotide sequence ID" value="NZ_CP157483.1"/>
</dbReference>
<feature type="domain" description="Right handed beta helix" evidence="3">
    <location>
        <begin position="210"/>
        <end position="415"/>
    </location>
</feature>
<proteinExistence type="predicted"/>
<evidence type="ECO:0000313" key="4">
    <source>
        <dbReference type="EMBL" id="XBO44708.1"/>
    </source>
</evidence>
<dbReference type="InterPro" id="IPR006626">
    <property type="entry name" value="PbH1"/>
</dbReference>
<protein>
    <submittedName>
        <fullName evidence="4">Right-handed parallel beta-helix repeat-containing protein</fullName>
    </submittedName>
</protein>
<dbReference type="SMART" id="SM00710">
    <property type="entry name" value="PbH1"/>
    <property type="match status" value="5"/>
</dbReference>
<dbReference type="AlphaFoldDB" id="A0AAU7JWP4"/>
<dbReference type="InterPro" id="IPR012334">
    <property type="entry name" value="Pectin_lyas_fold"/>
</dbReference>
<feature type="signal peptide" evidence="2">
    <location>
        <begin position="1"/>
        <end position="25"/>
    </location>
</feature>
<dbReference type="InterPro" id="IPR039448">
    <property type="entry name" value="Beta_helix"/>
</dbReference>
<feature type="chain" id="PRO_5043761628" evidence="2">
    <location>
        <begin position="26"/>
        <end position="650"/>
    </location>
</feature>
<name>A0AAU7JWP4_9MICO</name>
<evidence type="ECO:0000256" key="2">
    <source>
        <dbReference type="SAM" id="SignalP"/>
    </source>
</evidence>
<dbReference type="SUPFAM" id="SSF51126">
    <property type="entry name" value="Pectin lyase-like"/>
    <property type="match status" value="1"/>
</dbReference>
<accession>A0AAU7JWP4</accession>
<sequence length="650" mass="68344">MSRTTMTVVVAGVLLVAAALAAALAAGTTGDGGGAARPVTGAAQSNDVSAPSDVRVRAADEQLVGAAPARSKGRAVCGRPALRSPWRYAGRPGPYRSGTSGLPTFGRPGTDFPAATRGAVLPPQDKDYQNWELSPRTVYYLAPGTHRGSFSASSGDVFVGGWADGVGATLDGGYTRPVAIDSNISTGEQPGVTIAYLTIEKFAPPVDQTAINQTGNSGWKLLHSTVTLNVPGGGMFAASDNILRDSCLTQNGQYGFQSAQTLRGDSLTGGPYNVWVENNEISYNDTCDLSGLLDNPGLGWRNHNPVPKRFRNAHCGTVKGNGNQGGFKLWGTNGVMIRSNWIHHNWGVGGWADTNNANTTWTANTITDNENGAIWEETSYNFSITDNWIARNNLTDGPGNPNFPMAAIYISESGSDSKNAGVPTCAMASCKASGMPGHPKRSVIAANTLVDNGGGVFLWQNSNRHCSDGFDGGCTLLKGGAKGPFSVKGCEANLPGARINRTTWRGEVTGSPPQDYWDGCMWQTQNVDVTHNRIDFNPSHIAGCTPKVWPACGANGVFSQFGGPNSSAGGGDVPTQVTFAQGNRWSHNVYNGPSTFYAWSQGNHDNPVTWTQWTGSVSKGDRCTSSVSRHGGSCTGPFGQDAGSVVRGVR</sequence>
<dbReference type="Gene3D" id="2.160.20.10">
    <property type="entry name" value="Single-stranded right-handed beta-helix, Pectin lyase-like"/>
    <property type="match status" value="1"/>
</dbReference>
<feature type="region of interest" description="Disordered" evidence="1">
    <location>
        <begin position="30"/>
        <end position="50"/>
    </location>
</feature>
<evidence type="ECO:0000259" key="3">
    <source>
        <dbReference type="Pfam" id="PF13229"/>
    </source>
</evidence>
<dbReference type="InterPro" id="IPR011050">
    <property type="entry name" value="Pectin_lyase_fold/virulence"/>
</dbReference>
<dbReference type="Pfam" id="PF13229">
    <property type="entry name" value="Beta_helix"/>
    <property type="match status" value="1"/>
</dbReference>
<keyword evidence="2" id="KW-0732">Signal</keyword>
<organism evidence="4">
    <name type="scientific">Pedococcus sp. KACC 23699</name>
    <dbReference type="NCBI Taxonomy" id="3149228"/>
    <lineage>
        <taxon>Bacteria</taxon>
        <taxon>Bacillati</taxon>
        <taxon>Actinomycetota</taxon>
        <taxon>Actinomycetes</taxon>
        <taxon>Micrococcales</taxon>
        <taxon>Intrasporangiaceae</taxon>
        <taxon>Pedococcus</taxon>
    </lineage>
</organism>
<gene>
    <name evidence="4" type="ORF">ABEG17_05025</name>
</gene>
<evidence type="ECO:0000256" key="1">
    <source>
        <dbReference type="SAM" id="MobiDB-lite"/>
    </source>
</evidence>